<dbReference type="SUPFAM" id="SSF48371">
    <property type="entry name" value="ARM repeat"/>
    <property type="match status" value="2"/>
</dbReference>
<dbReference type="Pfam" id="PF25150">
    <property type="entry name" value="TPR_Trm732"/>
    <property type="match status" value="1"/>
</dbReference>
<gene>
    <name evidence="8" type="ORF">BaRGS_00026548</name>
</gene>
<feature type="domain" description="DUF2428" evidence="5">
    <location>
        <begin position="1033"/>
        <end position="1296"/>
    </location>
</feature>
<evidence type="ECO:0000313" key="9">
    <source>
        <dbReference type="Proteomes" id="UP001519460"/>
    </source>
</evidence>
<feature type="non-terminal residue" evidence="8">
    <location>
        <position position="1880"/>
    </location>
</feature>
<evidence type="ECO:0000256" key="1">
    <source>
        <dbReference type="ARBA" id="ARBA00010409"/>
    </source>
</evidence>
<keyword evidence="9" id="KW-1185">Reference proteome</keyword>
<dbReference type="InterPro" id="IPR056843">
    <property type="entry name" value="THADA-like_TPR"/>
</dbReference>
<feature type="domain" description="tRNA (32-2'-O)-methyltransferase regulator THADA-like C-terminal TPR repeats region" evidence="7">
    <location>
        <begin position="1298"/>
        <end position="1465"/>
    </location>
</feature>
<comment type="caution">
    <text evidence="8">The sequence shown here is derived from an EMBL/GenBank/DDBJ whole genome shotgun (WGS) entry which is preliminary data.</text>
</comment>
<proteinExistence type="inferred from homology"/>
<dbReference type="GO" id="GO:0008033">
    <property type="term" value="P:tRNA processing"/>
    <property type="evidence" value="ECO:0007669"/>
    <property type="project" value="UniProtKB-KW"/>
</dbReference>
<sequence>MIVCYKPPSECWHSSSGARFQGLTGALERCRSDIDHFVLLLACKKKGGNIDRTDSRDCLMNGRTKLTLCPVPGSVPPQRYGQADQKSRRVTIRSNSVPVYCYCKLWRMYTYVSAGYLQQHADDVELCARIQDLSHRDTETTDPKKFLHTLKQVLQTKPLPDIDGLLGVLVPVYIKLNNKHAAKKVLSSYFQGLPFQQKERVQELLCQETRLACEEITAEDSPSQMRVRQVVDLLAALMDNFPLGEECITATASTAVIFLSRAQDLFLKLFRIPGQSAVQLNSTMHDCHVTMQVLNRLIQRHVPKDTDLLQSLKMTALRNIVQNNIVIMMEEQMMMDCRCCCAIGLFLLIQSGQCDILPQIVLNVLDCQASQLHLPAWLQDIGLEHLRASSLSPMAALALVWGMLSILNQQVLTMEVVAKESSLVCEVVLGELMRLGERCQTTTSRVQGFLEEDGVTEKVRARFVGQGHVVTQLFQFVWTHWQDQLDVVRQNSRLIFDACLRLHILASHCAKPSSDEFLLYVLQQVLDVTWTNHSKFGALISLVRCLGSKPVLKSQSDFLTILLGQMQDQGVACHASELYEAIVKSDNGNPSEDNDTSSVSSWFSVWVDPIIAALCGHNRKLKQHVIEYILPKVMKSDRRVLEYILNRLAASGGAEKDSSGHLGALIVCLRRARAWGLMSQSLHLQDGNTDVWVSVRRALSSPEEQVRLDAFALLCENKRTSEPVTQVEFDHLRHFITYNLNNQSPAFRQAALSFVKKLFFRLNESQAALLRQKKKGQKATEAASSLASYQEFLTWLENFLFCQLYPYSAFARRTMSLSILSLVVQDIHTDKNGGGYRPLAGVTVNHIQTLLECLTDTFEENKREAYTLLVTCVKINTNLLTEEHCRALYSAALKLAVSTRPQDCGTAAYLLRFLSHVPFASHAMESHTLRSSTTILTAEQSSDIDAPAKDTAPETDSTGNGDRLMGAVEVPREMRLLSTLLQLLVDQVTVARSSLVVAAANRPMYPTLHCIRYILEDMNLRSVDNSHRTSWAQFFNRLLQVCLQVAEVVSPVVQNSSPEGNVPEEAVLGPGLKFDLEMMAEVEESRQTVTLMPEYLIVCCWRSIKEVSLLLGLLCQHVPVSQPRVAEGILTYQQIEEMGAYFKQQLMESLHRGAFELAYAGFVMMCQMLWKAVWSQLQTLPQVWLQDVMAAITATDTPTQLCATRRSAGVPFFVQAIVATETSVSGRPSFHNAMKHLLHIALSSTSTDTNSTDAQVHALNILRALFRDTRLGDDVAPYISDGMMAAILGFKSNFWEVRNSSTLLLSALMTRVFGVKRTKDDTVLCKRNSQTGRAFFHKYPALYQFLLTELDLATQNLGSSGHFHLHPSLYPVLMVLGRLFPSTMEGTSTRLNLAAFIPYVIRCASSPVYKTRMMAARALQPLAGKDQVTQVLTTLLEKLPPKPKLGGEPLSQSLVHGILLQIHHLLLLTPDLSDALLQKMSSVCVKGWSQHMWLLARENPCLLTRKVALDVTDLILSSTTSTSVSLPPDDICRLQDISVGFRIVLQTEVSSTIICYNRHSPFLSEFLSSVATLTLKHLTCDTKTREGGGFDVERTILTLLNFDAYEVYVAVLDSLAGGLGTCFESGCASGDKHEDGLDESDCVKEVSAAVDRDSCEGNVRGRQREGGVGRGAGTVVNAGAVLLTKDVVNQLLTMGLCKGGHAETIIKVFEQLVNNLQGEKRADVQAAMIQFSSRLFPGVYSSCQKSSSDELFLLLGCWSGILQTCCTSEQPDELQYSCACVIRDNASALLVDGEKHLGNLVFDFWTMLVTLLQADDLEVKEVASCVCTSVRPSSLGGTHPEESLTQTVRLMLSLHGQIHRGQCLLTVLRWLLSHNADDSE</sequence>
<evidence type="ECO:0000256" key="2">
    <source>
        <dbReference type="ARBA" id="ARBA00022694"/>
    </source>
</evidence>
<evidence type="ECO:0000259" key="6">
    <source>
        <dbReference type="Pfam" id="PF25150"/>
    </source>
</evidence>
<dbReference type="PANTHER" id="PTHR14387">
    <property type="entry name" value="THADA/DEATH RECEPTOR INTERACTING PROTEIN"/>
    <property type="match status" value="1"/>
</dbReference>
<accession>A0ABD0K4L7</accession>
<dbReference type="Pfam" id="PF25151">
    <property type="entry name" value="TPR_Trm732_C"/>
    <property type="match status" value="1"/>
</dbReference>
<dbReference type="Pfam" id="PF10350">
    <property type="entry name" value="DUF2428"/>
    <property type="match status" value="1"/>
</dbReference>
<evidence type="ECO:0000313" key="8">
    <source>
        <dbReference type="EMBL" id="KAK7482199.1"/>
    </source>
</evidence>
<reference evidence="8 9" key="1">
    <citation type="journal article" date="2023" name="Sci. Data">
        <title>Genome assembly of the Korean intertidal mud-creeper Batillaria attramentaria.</title>
        <authorList>
            <person name="Patra A.K."/>
            <person name="Ho P.T."/>
            <person name="Jun S."/>
            <person name="Lee S.J."/>
            <person name="Kim Y."/>
            <person name="Won Y.J."/>
        </authorList>
    </citation>
    <scope>NUCLEOTIDE SEQUENCE [LARGE SCALE GENOMIC DNA]</scope>
    <source>
        <strain evidence="8">Wonlab-2016</strain>
    </source>
</reference>
<dbReference type="EMBL" id="JACVVK020000249">
    <property type="protein sequence ID" value="KAK7482199.1"/>
    <property type="molecule type" value="Genomic_DNA"/>
</dbReference>
<protein>
    <recommendedName>
        <fullName evidence="3">tRNA (32-2'-O)-methyltransferase regulator THADA</fullName>
    </recommendedName>
</protein>
<evidence type="ECO:0000256" key="4">
    <source>
        <dbReference type="SAM" id="MobiDB-lite"/>
    </source>
</evidence>
<keyword evidence="2" id="KW-0819">tRNA processing</keyword>
<dbReference type="InterPro" id="IPR016024">
    <property type="entry name" value="ARM-type_fold"/>
</dbReference>
<feature type="domain" description="tRNA (32-2'-O)-methyltransferase regulator THADA-like TPR repeats region" evidence="6">
    <location>
        <begin position="602"/>
        <end position="862"/>
    </location>
</feature>
<comment type="similarity">
    <text evidence="1">Belongs to the THADA family.</text>
</comment>
<organism evidence="8 9">
    <name type="scientific">Batillaria attramentaria</name>
    <dbReference type="NCBI Taxonomy" id="370345"/>
    <lineage>
        <taxon>Eukaryota</taxon>
        <taxon>Metazoa</taxon>
        <taxon>Spiralia</taxon>
        <taxon>Lophotrochozoa</taxon>
        <taxon>Mollusca</taxon>
        <taxon>Gastropoda</taxon>
        <taxon>Caenogastropoda</taxon>
        <taxon>Sorbeoconcha</taxon>
        <taxon>Cerithioidea</taxon>
        <taxon>Batillariidae</taxon>
        <taxon>Batillaria</taxon>
    </lineage>
</organism>
<dbReference type="Proteomes" id="UP001519460">
    <property type="component" value="Unassembled WGS sequence"/>
</dbReference>
<dbReference type="InterPro" id="IPR056842">
    <property type="entry name" value="THADA-like_TPR_C"/>
</dbReference>
<feature type="region of interest" description="Disordered" evidence="4">
    <location>
        <begin position="940"/>
        <end position="963"/>
    </location>
</feature>
<evidence type="ECO:0000259" key="7">
    <source>
        <dbReference type="Pfam" id="PF25151"/>
    </source>
</evidence>
<evidence type="ECO:0000256" key="3">
    <source>
        <dbReference type="ARBA" id="ARBA00035698"/>
    </source>
</evidence>
<dbReference type="PANTHER" id="PTHR14387:SF7">
    <property type="entry name" value="THYROID ADENOMA-ASSOCIATED PROTEIN"/>
    <property type="match status" value="1"/>
</dbReference>
<name>A0ABD0K4L7_9CAEN</name>
<dbReference type="InterPro" id="IPR051954">
    <property type="entry name" value="tRNA_methyltransferase_THADA"/>
</dbReference>
<evidence type="ECO:0000259" key="5">
    <source>
        <dbReference type="Pfam" id="PF10350"/>
    </source>
</evidence>
<dbReference type="InterPro" id="IPR019442">
    <property type="entry name" value="THADA/TRM732_DUF2428"/>
</dbReference>